<dbReference type="SUPFAM" id="SSF48452">
    <property type="entry name" value="TPR-like"/>
    <property type="match status" value="1"/>
</dbReference>
<dbReference type="InterPro" id="IPR001387">
    <property type="entry name" value="Cro/C1-type_HTH"/>
</dbReference>
<dbReference type="Pfam" id="PF01381">
    <property type="entry name" value="HTH_3"/>
    <property type="match status" value="1"/>
</dbReference>
<accession>A0A8J3CIQ1</accession>
<comment type="caution">
    <text evidence="3">The sequence shown here is derived from an EMBL/GenBank/DDBJ whole genome shotgun (WGS) entry which is preliminary data.</text>
</comment>
<dbReference type="InterPro" id="IPR011990">
    <property type="entry name" value="TPR-like_helical_dom_sf"/>
</dbReference>
<dbReference type="GO" id="GO:0003677">
    <property type="term" value="F:DNA binding"/>
    <property type="evidence" value="ECO:0007669"/>
    <property type="project" value="InterPro"/>
</dbReference>
<evidence type="ECO:0000259" key="2">
    <source>
        <dbReference type="PROSITE" id="PS50943"/>
    </source>
</evidence>
<dbReference type="Proteomes" id="UP000637578">
    <property type="component" value="Unassembled WGS sequence"/>
</dbReference>
<organism evidence="3 4">
    <name type="scientific">Longimycelium tulufanense</name>
    <dbReference type="NCBI Taxonomy" id="907463"/>
    <lineage>
        <taxon>Bacteria</taxon>
        <taxon>Bacillati</taxon>
        <taxon>Actinomycetota</taxon>
        <taxon>Actinomycetes</taxon>
        <taxon>Pseudonocardiales</taxon>
        <taxon>Pseudonocardiaceae</taxon>
        <taxon>Longimycelium</taxon>
    </lineage>
</organism>
<feature type="repeat" description="TPR" evidence="1">
    <location>
        <begin position="316"/>
        <end position="349"/>
    </location>
</feature>
<dbReference type="InterPro" id="IPR019734">
    <property type="entry name" value="TPR_rpt"/>
</dbReference>
<keyword evidence="4" id="KW-1185">Reference proteome</keyword>
<dbReference type="CDD" id="cd00093">
    <property type="entry name" value="HTH_XRE"/>
    <property type="match status" value="1"/>
</dbReference>
<dbReference type="AlphaFoldDB" id="A0A8J3CIQ1"/>
<evidence type="ECO:0000313" key="3">
    <source>
        <dbReference type="EMBL" id="GGM74643.1"/>
    </source>
</evidence>
<evidence type="ECO:0000256" key="1">
    <source>
        <dbReference type="PROSITE-ProRule" id="PRU00339"/>
    </source>
</evidence>
<name>A0A8J3CIQ1_9PSEU</name>
<proteinExistence type="predicted"/>
<dbReference type="SUPFAM" id="SSF47413">
    <property type="entry name" value="lambda repressor-like DNA-binding domains"/>
    <property type="match status" value="1"/>
</dbReference>
<evidence type="ECO:0000313" key="4">
    <source>
        <dbReference type="Proteomes" id="UP000637578"/>
    </source>
</evidence>
<dbReference type="SMART" id="SM00530">
    <property type="entry name" value="HTH_XRE"/>
    <property type="match status" value="1"/>
</dbReference>
<dbReference type="RefSeq" id="WP_189061013.1">
    <property type="nucleotide sequence ID" value="NZ_BMMK01000032.1"/>
</dbReference>
<dbReference type="InterPro" id="IPR010982">
    <property type="entry name" value="Lambda_DNA-bd_dom_sf"/>
</dbReference>
<sequence length="388" mass="43016">MARKRKQLANARKAAGLTQEELAARLGVERSTVARWEAGETSPQPWLRRGLAKILQIEPGRLGELLEHDEPRRNQLDDRMAFVRSHPTSVDLTTASQLRQQVRMLTDGYDHCPSTSLLAEAGQCLGQIEFFRRYAGIGEVARQLTAALAEAAILMGQLVWDASQRRDQETARSYFRQALRAAQELPDPAIEAHALLRTSYLALYAERNPQTGLAFTQRAAAAAEGASQALGGLAWLHTAEAHAILGERRASERALGEAEGRFVDIQLTDAAADLPSQAQFDRVAGSCFLFLRDYRRAQTYLERSVRSAPTWKKSRAISLGNLGLAYLRQGEIDAATNTLHKAIDVVEATQGGGGLTIIFSAGRELRKWRDEQQVQYLHDRMLMLLATM</sequence>
<dbReference type="PROSITE" id="PS50943">
    <property type="entry name" value="HTH_CROC1"/>
    <property type="match status" value="1"/>
</dbReference>
<dbReference type="Gene3D" id="1.25.40.10">
    <property type="entry name" value="Tetratricopeptide repeat domain"/>
    <property type="match status" value="1"/>
</dbReference>
<dbReference type="PROSITE" id="PS50005">
    <property type="entry name" value="TPR"/>
    <property type="match status" value="1"/>
</dbReference>
<feature type="domain" description="HTH cro/C1-type" evidence="2">
    <location>
        <begin position="8"/>
        <end position="62"/>
    </location>
</feature>
<reference evidence="3" key="2">
    <citation type="submission" date="2020-09" db="EMBL/GenBank/DDBJ databases">
        <authorList>
            <person name="Sun Q."/>
            <person name="Zhou Y."/>
        </authorList>
    </citation>
    <scope>NUCLEOTIDE SEQUENCE</scope>
    <source>
        <strain evidence="3">CGMCC 4.5737</strain>
    </source>
</reference>
<dbReference type="Gene3D" id="1.10.260.40">
    <property type="entry name" value="lambda repressor-like DNA-binding domains"/>
    <property type="match status" value="1"/>
</dbReference>
<keyword evidence="1" id="KW-0802">TPR repeat</keyword>
<protein>
    <recommendedName>
        <fullName evidence="2">HTH cro/C1-type domain-containing protein</fullName>
    </recommendedName>
</protein>
<gene>
    <name evidence="3" type="ORF">GCM10012275_51670</name>
</gene>
<dbReference type="EMBL" id="BMMK01000032">
    <property type="protein sequence ID" value="GGM74643.1"/>
    <property type="molecule type" value="Genomic_DNA"/>
</dbReference>
<reference evidence="3" key="1">
    <citation type="journal article" date="2014" name="Int. J. Syst. Evol. Microbiol.">
        <title>Complete genome sequence of Corynebacterium casei LMG S-19264T (=DSM 44701T), isolated from a smear-ripened cheese.</title>
        <authorList>
            <consortium name="US DOE Joint Genome Institute (JGI-PGF)"/>
            <person name="Walter F."/>
            <person name="Albersmeier A."/>
            <person name="Kalinowski J."/>
            <person name="Ruckert C."/>
        </authorList>
    </citation>
    <scope>NUCLEOTIDE SEQUENCE</scope>
    <source>
        <strain evidence="3">CGMCC 4.5737</strain>
    </source>
</reference>